<organism evidence="8 9">
    <name type="scientific">Schistosoma mansoni</name>
    <name type="common">Blood fluke</name>
    <dbReference type="NCBI Taxonomy" id="6183"/>
    <lineage>
        <taxon>Eukaryota</taxon>
        <taxon>Metazoa</taxon>
        <taxon>Spiralia</taxon>
        <taxon>Lophotrochozoa</taxon>
        <taxon>Platyhelminthes</taxon>
        <taxon>Trematoda</taxon>
        <taxon>Digenea</taxon>
        <taxon>Strigeidida</taxon>
        <taxon>Schistosomatoidea</taxon>
        <taxon>Schistosomatidae</taxon>
        <taxon>Schistosoma</taxon>
    </lineage>
</organism>
<feature type="transmembrane region" description="Helical" evidence="6">
    <location>
        <begin position="66"/>
        <end position="86"/>
    </location>
</feature>
<accession>A0A3Q0KCG8</accession>
<feature type="transmembrane region" description="Helical" evidence="6">
    <location>
        <begin position="183"/>
        <end position="207"/>
    </location>
</feature>
<sequence length="669" mass="77010">MNPNIKDLIMNSIISNETWNSSIWNQSQILSSLSSSSPSLLSPSSFLVVTQVDVTDLQVYVILKHYLPIPIFIVSILCILVTLIAVTQRGLWRTTVTYIIVLAIVDLFTLISLCILSMDFFIIPALPEGLFTRVYFLIETILGELVDTLLLISNWLTVLIATERYLAVCHPLKVRFIDCKYRRIFIILVILSSILIKLPGFIILGYAKEINSSYTIIIFRKIYIWIVQILLFLIIPFSILTFVNVRLIQTVRNSLQLINQRCKKTTKESILSSSSTQSDPGIIRRMTSCYPCLSCCISSNSNKIYSFHQCSSSCLKVFCCDCFNLSTKPVNNCQLQHNQQQQQQQLNESKRIFKKNELIQMNDSSPVTSPTSLTASEPTGAQLGRTQREEKKITITLICLIVTFFICQGPFVLTTVIMRFSSTGFYLSDTNKIINNTLLLCNTFTDQNHIETITPNKPFGFADYINPISVIALALKSDLSFFFYCWFCDRFLLALKKITRHKCWPKLKRHNFYNFHHHHHHRHRHLHNHHHHYHRHCYQKCSSHPHLQKLTKSHQNEQKNIIELNMPSSGSLPAEYRLPHHHYKDGGEYYQYRIPVDMVTNQHKIIKYKKPAPLPFNLSKHNKMKKKSVISLPMNVKISWSSPSCSDNSYKCSSSPKKKCTSSVGCSKK</sequence>
<evidence type="ECO:0000256" key="4">
    <source>
        <dbReference type="ARBA" id="ARBA00023136"/>
    </source>
</evidence>
<reference evidence="9" key="2">
    <citation type="submission" date="2018-12" db="UniProtKB">
        <authorList>
            <consortium name="WormBaseParasite"/>
        </authorList>
    </citation>
    <scope>IDENTIFICATION</scope>
    <source>
        <strain evidence="9">Puerto Rican</strain>
    </source>
</reference>
<name>A0A3Q0KCG8_SCHMA</name>
<keyword evidence="4 6" id="KW-0472">Membrane</keyword>
<feature type="transmembrane region" description="Helical" evidence="6">
    <location>
        <begin position="98"/>
        <end position="123"/>
    </location>
</feature>
<dbReference type="SUPFAM" id="SSF81321">
    <property type="entry name" value="Family A G protein-coupled receptor-like"/>
    <property type="match status" value="1"/>
</dbReference>
<evidence type="ECO:0000256" key="5">
    <source>
        <dbReference type="SAM" id="MobiDB-lite"/>
    </source>
</evidence>
<dbReference type="GO" id="GO:0016020">
    <property type="term" value="C:membrane"/>
    <property type="evidence" value="ECO:0007669"/>
    <property type="project" value="UniProtKB-SubCell"/>
</dbReference>
<evidence type="ECO:0000259" key="7">
    <source>
        <dbReference type="PROSITE" id="PS50262"/>
    </source>
</evidence>
<dbReference type="PANTHER" id="PTHR46641:SF2">
    <property type="entry name" value="FMRFAMIDE RECEPTOR"/>
    <property type="match status" value="1"/>
</dbReference>
<feature type="compositionally biased region" description="Low complexity" evidence="5">
    <location>
        <begin position="643"/>
        <end position="655"/>
    </location>
</feature>
<dbReference type="AlphaFoldDB" id="A0A3Q0KCG8"/>
<feature type="transmembrane region" description="Helical" evidence="6">
    <location>
        <begin position="222"/>
        <end position="245"/>
    </location>
</feature>
<feature type="domain" description="G-protein coupled receptors family 1 profile" evidence="7">
    <location>
        <begin position="77"/>
        <end position="484"/>
    </location>
</feature>
<dbReference type="InParanoid" id="A0A3Q0KCG8"/>
<dbReference type="PRINTS" id="PR00237">
    <property type="entry name" value="GPCRRHODOPSN"/>
</dbReference>
<dbReference type="Gene3D" id="1.20.1070.10">
    <property type="entry name" value="Rhodopsin 7-helix transmembrane proteins"/>
    <property type="match status" value="2"/>
</dbReference>
<feature type="transmembrane region" description="Helical" evidence="6">
    <location>
        <begin position="135"/>
        <end position="162"/>
    </location>
</feature>
<dbReference type="PROSITE" id="PS50262">
    <property type="entry name" value="G_PROTEIN_RECEP_F1_2"/>
    <property type="match status" value="1"/>
</dbReference>
<dbReference type="WBParaSite" id="Smp_012920.1">
    <property type="protein sequence ID" value="Smp_012920.1"/>
    <property type="gene ID" value="Smp_012920"/>
</dbReference>
<evidence type="ECO:0000256" key="2">
    <source>
        <dbReference type="ARBA" id="ARBA00022692"/>
    </source>
</evidence>
<dbReference type="GO" id="GO:0004930">
    <property type="term" value="F:G protein-coupled receptor activity"/>
    <property type="evidence" value="ECO:0007669"/>
    <property type="project" value="InterPro"/>
</dbReference>
<dbReference type="Pfam" id="PF00001">
    <property type="entry name" value="7tm_1"/>
    <property type="match status" value="1"/>
</dbReference>
<dbReference type="STRING" id="6183.A0A3Q0KCG8"/>
<dbReference type="InterPro" id="IPR017452">
    <property type="entry name" value="GPCR_Rhodpsn_7TM"/>
</dbReference>
<comment type="subcellular location">
    <subcellularLocation>
        <location evidence="1">Membrane</location>
    </subcellularLocation>
</comment>
<dbReference type="InterPro" id="IPR000276">
    <property type="entry name" value="GPCR_Rhodpsn"/>
</dbReference>
<proteinExistence type="predicted"/>
<keyword evidence="3 6" id="KW-1133">Transmembrane helix</keyword>
<keyword evidence="2 6" id="KW-0812">Transmembrane</keyword>
<feature type="transmembrane region" description="Helical" evidence="6">
    <location>
        <begin position="395"/>
        <end position="418"/>
    </location>
</feature>
<evidence type="ECO:0000313" key="8">
    <source>
        <dbReference type="Proteomes" id="UP000008854"/>
    </source>
</evidence>
<reference evidence="8" key="1">
    <citation type="journal article" date="2012" name="PLoS Negl. Trop. Dis.">
        <title>A systematically improved high quality genome and transcriptome of the human blood fluke Schistosoma mansoni.</title>
        <authorList>
            <person name="Protasio A.V."/>
            <person name="Tsai I.J."/>
            <person name="Babbage A."/>
            <person name="Nichol S."/>
            <person name="Hunt M."/>
            <person name="Aslett M.A."/>
            <person name="De Silva N."/>
            <person name="Velarde G.S."/>
            <person name="Anderson T.J."/>
            <person name="Clark R.C."/>
            <person name="Davidson C."/>
            <person name="Dillon G.P."/>
            <person name="Holroyd N.E."/>
            <person name="LoVerde P.T."/>
            <person name="Lloyd C."/>
            <person name="McQuillan J."/>
            <person name="Oliveira G."/>
            <person name="Otto T.D."/>
            <person name="Parker-Manuel S.J."/>
            <person name="Quail M.A."/>
            <person name="Wilson R.A."/>
            <person name="Zerlotini A."/>
            <person name="Dunne D.W."/>
            <person name="Berriman M."/>
        </authorList>
    </citation>
    <scope>NUCLEOTIDE SEQUENCE [LARGE SCALE GENOMIC DNA]</scope>
    <source>
        <strain evidence="8">Puerto Rican</strain>
    </source>
</reference>
<feature type="compositionally biased region" description="Polar residues" evidence="5">
    <location>
        <begin position="362"/>
        <end position="379"/>
    </location>
</feature>
<dbReference type="InterPro" id="IPR052954">
    <property type="entry name" value="GPCR-Ligand_Int"/>
</dbReference>
<dbReference type="PANTHER" id="PTHR46641">
    <property type="entry name" value="FMRFAMIDE RECEPTOR-RELATED"/>
    <property type="match status" value="1"/>
</dbReference>
<keyword evidence="8" id="KW-1185">Reference proteome</keyword>
<protein>
    <submittedName>
        <fullName evidence="9">G_PROTEIN_RECEP_F1_2 domain-containing protein</fullName>
    </submittedName>
</protein>
<evidence type="ECO:0000313" key="9">
    <source>
        <dbReference type="WBParaSite" id="Smp_012920.1"/>
    </source>
</evidence>
<feature type="region of interest" description="Disordered" evidence="5">
    <location>
        <begin position="362"/>
        <end position="385"/>
    </location>
</feature>
<evidence type="ECO:0000256" key="1">
    <source>
        <dbReference type="ARBA" id="ARBA00004370"/>
    </source>
</evidence>
<evidence type="ECO:0000256" key="3">
    <source>
        <dbReference type="ARBA" id="ARBA00022989"/>
    </source>
</evidence>
<feature type="region of interest" description="Disordered" evidence="5">
    <location>
        <begin position="643"/>
        <end position="669"/>
    </location>
</feature>
<evidence type="ECO:0000256" key="6">
    <source>
        <dbReference type="SAM" id="Phobius"/>
    </source>
</evidence>
<dbReference type="Proteomes" id="UP000008854">
    <property type="component" value="Unassembled WGS sequence"/>
</dbReference>